<evidence type="ECO:0000259" key="5">
    <source>
        <dbReference type="Pfam" id="PF14508"/>
    </source>
</evidence>
<reference evidence="7" key="1">
    <citation type="submission" date="2022-06" db="EMBL/GenBank/DDBJ databases">
        <title>Aeoliella straminimaris, a novel planctomycete from sediments.</title>
        <authorList>
            <person name="Vitorino I.R."/>
            <person name="Lage O.M."/>
        </authorList>
    </citation>
    <scope>NUCLEOTIDE SEQUENCE</scope>
    <source>
        <strain evidence="7">ICT_H6.2</strain>
    </source>
</reference>
<dbReference type="Gene3D" id="2.70.98.10">
    <property type="match status" value="1"/>
</dbReference>
<evidence type="ECO:0000259" key="6">
    <source>
        <dbReference type="Pfam" id="PF14509"/>
    </source>
</evidence>
<dbReference type="RefSeq" id="WP_252855583.1">
    <property type="nucleotide sequence ID" value="NZ_JAMXLR010000092.1"/>
</dbReference>
<evidence type="ECO:0000259" key="4">
    <source>
        <dbReference type="Pfam" id="PF10566"/>
    </source>
</evidence>
<keyword evidence="1 7" id="KW-0378">Hydrolase</keyword>
<dbReference type="Pfam" id="PF14508">
    <property type="entry name" value="GH97_N"/>
    <property type="match status" value="1"/>
</dbReference>
<dbReference type="AlphaFoldDB" id="A0A9X2JKV3"/>
<comment type="caution">
    <text evidence="7">The sequence shown here is derived from an EMBL/GenBank/DDBJ whole genome shotgun (WGS) entry which is preliminary data.</text>
</comment>
<dbReference type="InterPro" id="IPR019563">
    <property type="entry name" value="GH97_catalytic"/>
</dbReference>
<dbReference type="Proteomes" id="UP001155241">
    <property type="component" value="Unassembled WGS sequence"/>
</dbReference>
<dbReference type="Pfam" id="PF10566">
    <property type="entry name" value="Glyco_hydro_97"/>
    <property type="match status" value="1"/>
</dbReference>
<feature type="domain" description="Glycosyl-hydrolase 97 catalytic" evidence="4">
    <location>
        <begin position="313"/>
        <end position="465"/>
    </location>
</feature>
<keyword evidence="3" id="KW-0732">Signal</keyword>
<keyword evidence="2" id="KW-0326">Glycosidase</keyword>
<dbReference type="InterPro" id="IPR017853">
    <property type="entry name" value="GH"/>
</dbReference>
<dbReference type="EMBL" id="JAMXLR010000092">
    <property type="protein sequence ID" value="MCO6047474.1"/>
    <property type="molecule type" value="Genomic_DNA"/>
</dbReference>
<keyword evidence="8" id="KW-1185">Reference proteome</keyword>
<evidence type="ECO:0000313" key="7">
    <source>
        <dbReference type="EMBL" id="MCO6047474.1"/>
    </source>
</evidence>
<organism evidence="7 8">
    <name type="scientific">Aeoliella straminimaris</name>
    <dbReference type="NCBI Taxonomy" id="2954799"/>
    <lineage>
        <taxon>Bacteria</taxon>
        <taxon>Pseudomonadati</taxon>
        <taxon>Planctomycetota</taxon>
        <taxon>Planctomycetia</taxon>
        <taxon>Pirellulales</taxon>
        <taxon>Lacipirellulaceae</taxon>
        <taxon>Aeoliella</taxon>
    </lineage>
</organism>
<gene>
    <name evidence="7" type="ORF">NG895_26525</name>
</gene>
<name>A0A9X2JKV3_9BACT</name>
<dbReference type="Gene3D" id="2.60.40.1180">
    <property type="entry name" value="Golgi alpha-mannosidase II"/>
    <property type="match status" value="1"/>
</dbReference>
<feature type="signal peptide" evidence="3">
    <location>
        <begin position="1"/>
        <end position="28"/>
    </location>
</feature>
<dbReference type="PANTHER" id="PTHR35803:SF2">
    <property type="entry name" value="RETAINING ALPHA-GALACTOSIDASE"/>
    <property type="match status" value="1"/>
</dbReference>
<dbReference type="Gene3D" id="3.20.20.70">
    <property type="entry name" value="Aldolase class I"/>
    <property type="match status" value="1"/>
</dbReference>
<evidence type="ECO:0000256" key="1">
    <source>
        <dbReference type="ARBA" id="ARBA00022801"/>
    </source>
</evidence>
<dbReference type="InterPro" id="IPR013780">
    <property type="entry name" value="Glyco_hydro_b"/>
</dbReference>
<dbReference type="PANTHER" id="PTHR35803">
    <property type="entry name" value="GLUCAN 1,4-ALPHA-GLUCOSIDASE SUSB-RELATED"/>
    <property type="match status" value="1"/>
</dbReference>
<evidence type="ECO:0000256" key="3">
    <source>
        <dbReference type="SAM" id="SignalP"/>
    </source>
</evidence>
<dbReference type="InterPro" id="IPR029483">
    <property type="entry name" value="GH97_C"/>
</dbReference>
<protein>
    <submittedName>
        <fullName evidence="7">Glycoside hydrolase family 97 protein</fullName>
    </submittedName>
</protein>
<dbReference type="GO" id="GO:0016798">
    <property type="term" value="F:hydrolase activity, acting on glycosyl bonds"/>
    <property type="evidence" value="ECO:0007669"/>
    <property type="project" value="UniProtKB-KW"/>
</dbReference>
<dbReference type="InterPro" id="IPR013785">
    <property type="entry name" value="Aldolase_TIM"/>
</dbReference>
<proteinExistence type="predicted"/>
<evidence type="ECO:0000256" key="2">
    <source>
        <dbReference type="ARBA" id="ARBA00023295"/>
    </source>
</evidence>
<feature type="chain" id="PRO_5040930720" evidence="3">
    <location>
        <begin position="29"/>
        <end position="664"/>
    </location>
</feature>
<dbReference type="GO" id="GO:0030246">
    <property type="term" value="F:carbohydrate binding"/>
    <property type="evidence" value="ECO:0007669"/>
    <property type="project" value="InterPro"/>
</dbReference>
<sequence>MSVQSPIRFSTAHRVLAFLLLSCPACFAGAEQSWDVDSPSGRLAVHVEVADGVQYSVSLGDTDVVLPSRIDMKVGAAGWLSKAGPVTAREALRQETIEFPVPRKYRTLEMTYRELVLRFGETAKLTFRVYDEGVAYRWSTALEGEVKVWDEVAEFEFPATTKSWFPEEDDIFSHQERVYLDIPLSSVTPERFCSTGVLMSLENGPKVYLSESDLRSYPGMFLRGLGQDRVGLAGKFVGYPLKTELRGDRNIPVTNHAKYLAKSDGSRTYPWRVILVASEDKELIMSEMIYALAPRCELDSTDWIEPGKVSWDWWNGIDIHGVDFPVGVNTETYKHFIDFAAEYGLEYILLDEGWSASSTNVLESRPEIDIEEIVAYANEKGVRVLLWSLWNPIDADMENILDQFEKWGVAGVKVDFMQRDDQAMVDFYWRCAREAAKRELLVDFHGAFKPMGLRRAYPNVMTNEGLNGLEQYKWTDEKATPEHELVLPFIRMVAGPMDYTPGAMRNATKKDWRAIGNHPMSLGTRCHQLAMYVIYESPLQMLADSPTNYRDEPECMKLLSAVPTVWDELVVLDAKVSDYVLLARRSGDEWYLGAMTDWEGREMMCPLSFLPEGEYELQLWRDGVNADRNAEDFCYEQKLVTSSDVLQIKMASGGGWVGRLRPAN</sequence>
<accession>A0A9X2JKV3</accession>
<dbReference type="InterPro" id="IPR014718">
    <property type="entry name" value="GH-type_carb-bd"/>
</dbReference>
<dbReference type="InterPro" id="IPR052720">
    <property type="entry name" value="Glycosyl_hydrolase_97"/>
</dbReference>
<feature type="domain" description="Glycosyl-hydrolase 97 C-terminal oligomerisation" evidence="6">
    <location>
        <begin position="565"/>
        <end position="660"/>
    </location>
</feature>
<feature type="domain" description="Glycosyl-hydrolase 97 N-terminal" evidence="5">
    <location>
        <begin position="36"/>
        <end position="293"/>
    </location>
</feature>
<dbReference type="SUPFAM" id="SSF51445">
    <property type="entry name" value="(Trans)glycosidases"/>
    <property type="match status" value="1"/>
</dbReference>
<dbReference type="InterPro" id="IPR029486">
    <property type="entry name" value="GH97_N"/>
</dbReference>
<dbReference type="Pfam" id="PF14509">
    <property type="entry name" value="GH97_C"/>
    <property type="match status" value="1"/>
</dbReference>
<evidence type="ECO:0000313" key="8">
    <source>
        <dbReference type="Proteomes" id="UP001155241"/>
    </source>
</evidence>